<dbReference type="EMBL" id="AK441918">
    <property type="protein sequence ID" value="BAN65712.1"/>
    <property type="molecule type" value="mRNA"/>
</dbReference>
<accession>S6BNM5</accession>
<proteinExistence type="evidence at transcript level"/>
<sequence length="67" mass="7819">MFLVVLNKEIYRIQKCYSTTANITSLISKKTDYSEMTCISQHVCCRRLFNNQQPKMANRVISKILSD</sequence>
<dbReference type="VEuPathDB" id="PiroplasmaDB:BBOV_I004995"/>
<reference evidence="1" key="1">
    <citation type="journal article" date="2014" name="BMC Genomics">
        <title>The Babesia bovis gene and promoter model: an update from full-length EST analysis.</title>
        <authorList>
            <person name="Yamagishi J."/>
            <person name="Wakaguri H."/>
            <person name="Yokoyama N."/>
            <person name="Yamashita R."/>
            <person name="Suzuki Y."/>
            <person name="Xuan X."/>
            <person name="Igarashi I."/>
        </authorList>
    </citation>
    <scope>NUCLEOTIDE SEQUENCE</scope>
    <source>
        <strain evidence="1">Texas</strain>
    </source>
</reference>
<protein>
    <submittedName>
        <fullName evidence="1">Uncharacterized protein</fullName>
    </submittedName>
</protein>
<name>S6BNM5_BABBO</name>
<evidence type="ECO:0000313" key="1">
    <source>
        <dbReference type="EMBL" id="BAN65712.1"/>
    </source>
</evidence>
<dbReference type="AlphaFoldDB" id="S6BNM5"/>
<organism evidence="1">
    <name type="scientific">Babesia bovis</name>
    <dbReference type="NCBI Taxonomy" id="5865"/>
    <lineage>
        <taxon>Eukaryota</taxon>
        <taxon>Sar</taxon>
        <taxon>Alveolata</taxon>
        <taxon>Apicomplexa</taxon>
        <taxon>Aconoidasida</taxon>
        <taxon>Piroplasmida</taxon>
        <taxon>Babesiidae</taxon>
        <taxon>Babesia</taxon>
    </lineage>
</organism>